<accession>A0A0S4N997</accession>
<dbReference type="OrthoDB" id="9809727at2"/>
<dbReference type="STRING" id="1643428.GCA_001442855_01564"/>
<dbReference type="Proteomes" id="UP000320623">
    <property type="component" value="Unassembled WGS sequence"/>
</dbReference>
<evidence type="ECO:0000313" key="1">
    <source>
        <dbReference type="EMBL" id="CUU06753.1"/>
    </source>
</evidence>
<keyword evidence="2" id="KW-1185">Reference proteome</keyword>
<dbReference type="InterPro" id="IPR013783">
    <property type="entry name" value="Ig-like_fold"/>
</dbReference>
<reference evidence="2" key="1">
    <citation type="submission" date="2015-11" db="EMBL/GenBank/DDBJ databases">
        <authorList>
            <person name="Varghese N."/>
        </authorList>
    </citation>
    <scope>NUCLEOTIDE SEQUENCE [LARGE SCALE GENOMIC DNA]</scope>
</reference>
<dbReference type="AlphaFoldDB" id="A0A0S4N997"/>
<organism evidence="1 2">
    <name type="scientific">Candidatus Thermokryptus mobilis</name>
    <dbReference type="NCBI Taxonomy" id="1643428"/>
    <lineage>
        <taxon>Bacteria</taxon>
        <taxon>Pseudomonadati</taxon>
        <taxon>Candidatus Kryptoniota</taxon>
        <taxon>Candidatus Thermokryptus</taxon>
    </lineage>
</organism>
<proteinExistence type="predicted"/>
<sequence length="356" mass="40387">MRKFFILTLTVFATAFGQVNLQVTAPASLEQVNIADLDVSRLKDLPLLFTVTITSDTPRNLKLHFQVFAKIGNEPEEIFADAWSLPFEVNRILSFTNQDLASGKAGIKSDKDRTKIYEDKINKIKDLAQSTGRLPAGSYRFVIQLLDESELGILSTWEKVYEITNPSRIDLVSPSYESEVRTQFPIFKWIAPNFKEFEIFVYEKLPNQTTPEEVVSGDKNLRWRYKTTESQVQYPREALPLENGKSYYWYVKSTISGSRGIEEIRSEIWNFSVNLGQTTTEAVVSKLTPTEKKTLDNLVNAFKQAGNSEIAELLSKIVSDFVILIDGRPATQGEIEEILRAIRQQLADLGAEVEVK</sequence>
<evidence type="ECO:0000313" key="2">
    <source>
        <dbReference type="Proteomes" id="UP000320623"/>
    </source>
</evidence>
<dbReference type="RefSeq" id="WP_140945338.1">
    <property type="nucleotide sequence ID" value="NZ_FAOO01000011.1"/>
</dbReference>
<name>A0A0S4N997_9BACT</name>
<protein>
    <submittedName>
        <fullName evidence="1">Uncharacterized protein</fullName>
    </submittedName>
</protein>
<dbReference type="Gene3D" id="2.60.40.10">
    <property type="entry name" value="Immunoglobulins"/>
    <property type="match status" value="1"/>
</dbReference>
<dbReference type="EMBL" id="FAOO01000011">
    <property type="protein sequence ID" value="CUU06753.1"/>
    <property type="molecule type" value="Genomic_DNA"/>
</dbReference>
<gene>
    <name evidence="1" type="ORF">JGI1_01598</name>
</gene>